<keyword evidence="1" id="KW-0732">Signal</keyword>
<dbReference type="Proteomes" id="UP000028834">
    <property type="component" value="Unassembled WGS sequence"/>
</dbReference>
<protein>
    <submittedName>
        <fullName evidence="2">Putative with signal peptide plus Thr stretch, mucin, related protein</fullName>
    </submittedName>
</protein>
<name>A0A086LV41_TOXGO</name>
<sequence>MAVSVLPNKRFCFPLFCTAILFFSAVHQDVVCEYTESASIETPAVEAVTHPSTTSSTKDVVHEVKETVQTEGLLGKTTVIEQLLSNALKRVADAITLRQSKTNYETEYLEPVEEELSILIHAVELFQQMVIPPVVEVAQMPYEALRSASEFVDDILRSFLDLDQEMSVTEDFSGSGLGSVEGHCDSQKTFDIRSTDDLQESRADLECIFAGGEAPKRPPLGVVVGRVHETGATDLYNLLMKIWWSGKLAFQTRCGSSRDIYMIQNLIHASLDIAAYAYVGTFTDPLAPGEYMDKKPSLIYDYTVNFGTLCPEMNKQASRVNLGVINNEHMYRNVVDVLRKVGETEDGGHILLGKAMLRDPLDFPDKGDIHAAFWSGVSYDNDAFESSNGEFRLSALERSFTYRHQSIVEVLRRFLPLLELVGDPVYVGPLLYDSVFRWKFGRQPLSPSQASAAREYRMGGEPSDLKFRLGSHPASGSPVSYLSGALPPQVNILELLLRKVSNEPGNVSTTGVDAVPHEDARR</sequence>
<reference evidence="2 3" key="1">
    <citation type="submission" date="2014-05" db="EMBL/GenBank/DDBJ databases">
        <authorList>
            <person name="Sibley D."/>
            <person name="Venepally P."/>
            <person name="Karamycheva S."/>
            <person name="Hadjithomas M."/>
            <person name="Khan A."/>
            <person name="Brunk B."/>
            <person name="Roos D."/>
            <person name="Caler E."/>
            <person name="Lorenzi H."/>
        </authorList>
    </citation>
    <scope>NUCLEOTIDE SEQUENCE [LARGE SCALE GENOMIC DNA]</scope>
    <source>
        <strain evidence="2 3">RUB</strain>
    </source>
</reference>
<evidence type="ECO:0000313" key="2">
    <source>
        <dbReference type="EMBL" id="KFG60509.1"/>
    </source>
</evidence>
<gene>
    <name evidence="2" type="ORF">TGRUB_209470</name>
</gene>
<dbReference type="OrthoDB" id="328876at2759"/>
<dbReference type="VEuPathDB" id="ToxoDB:TGRUB_209470"/>
<evidence type="ECO:0000256" key="1">
    <source>
        <dbReference type="SAM" id="SignalP"/>
    </source>
</evidence>
<comment type="caution">
    <text evidence="2">The sequence shown here is derived from an EMBL/GenBank/DDBJ whole genome shotgun (WGS) entry which is preliminary data.</text>
</comment>
<evidence type="ECO:0000313" key="3">
    <source>
        <dbReference type="Proteomes" id="UP000028834"/>
    </source>
</evidence>
<accession>A0A086LV41</accession>
<feature type="signal peptide" evidence="1">
    <location>
        <begin position="1"/>
        <end position="32"/>
    </location>
</feature>
<feature type="chain" id="PRO_5001810443" evidence="1">
    <location>
        <begin position="33"/>
        <end position="522"/>
    </location>
</feature>
<organism evidence="2 3">
    <name type="scientific">Toxoplasma gondii RUB</name>
    <dbReference type="NCBI Taxonomy" id="935652"/>
    <lineage>
        <taxon>Eukaryota</taxon>
        <taxon>Sar</taxon>
        <taxon>Alveolata</taxon>
        <taxon>Apicomplexa</taxon>
        <taxon>Conoidasida</taxon>
        <taxon>Coccidia</taxon>
        <taxon>Eucoccidiorida</taxon>
        <taxon>Eimeriorina</taxon>
        <taxon>Sarcocystidae</taxon>
        <taxon>Toxoplasma</taxon>
    </lineage>
</organism>
<dbReference type="AlphaFoldDB" id="A0A086LV41"/>
<dbReference type="EMBL" id="AFYV02001891">
    <property type="protein sequence ID" value="KFG60509.1"/>
    <property type="molecule type" value="Genomic_DNA"/>
</dbReference>
<proteinExistence type="predicted"/>